<protein>
    <submittedName>
        <fullName evidence="1">Uncharacterized protein</fullName>
    </submittedName>
</protein>
<reference evidence="1 2" key="1">
    <citation type="journal article" date="2013" name="Mar. Genomics">
        <title>Expression of sulfatases in Rhodopirellula baltica and the diversity of sulfatases in the genus Rhodopirellula.</title>
        <authorList>
            <person name="Wegner C.E."/>
            <person name="Richter-Heitmann T."/>
            <person name="Klindworth A."/>
            <person name="Klockow C."/>
            <person name="Richter M."/>
            <person name="Achstetter T."/>
            <person name="Glockner F.O."/>
            <person name="Harder J."/>
        </authorList>
    </citation>
    <scope>NUCLEOTIDE SEQUENCE [LARGE SCALE GENOMIC DNA]</scope>
    <source>
        <strain evidence="1 2">SM1</strain>
    </source>
</reference>
<proteinExistence type="predicted"/>
<keyword evidence="2" id="KW-1185">Reference proteome</keyword>
<evidence type="ECO:0000313" key="2">
    <source>
        <dbReference type="Proteomes" id="UP000011991"/>
    </source>
</evidence>
<dbReference type="AlphaFoldDB" id="M5RAL3"/>
<sequence length="61" mass="6813">MLRSVIGVFDGLGSPSYDYLVHYGEITFSQMTCNKFQTANLLPHGPSTSSCRRQKVFAKAR</sequence>
<gene>
    <name evidence="1" type="ORF">RMSM_06970</name>
</gene>
<comment type="caution">
    <text evidence="1">The sequence shown here is derived from an EMBL/GenBank/DDBJ whole genome shotgun (WGS) entry which is preliminary data.</text>
</comment>
<dbReference type="PATRIC" id="fig|1265738.3.peg.6958"/>
<name>M5RAL3_9BACT</name>
<dbReference type="Proteomes" id="UP000011991">
    <property type="component" value="Unassembled WGS sequence"/>
</dbReference>
<dbReference type="EMBL" id="ANOG01000993">
    <property type="protein sequence ID" value="EMI16106.1"/>
    <property type="molecule type" value="Genomic_DNA"/>
</dbReference>
<evidence type="ECO:0000313" key="1">
    <source>
        <dbReference type="EMBL" id="EMI16106.1"/>
    </source>
</evidence>
<organism evidence="1 2">
    <name type="scientific">Rhodopirellula maiorica SM1</name>
    <dbReference type="NCBI Taxonomy" id="1265738"/>
    <lineage>
        <taxon>Bacteria</taxon>
        <taxon>Pseudomonadati</taxon>
        <taxon>Planctomycetota</taxon>
        <taxon>Planctomycetia</taxon>
        <taxon>Pirellulales</taxon>
        <taxon>Pirellulaceae</taxon>
        <taxon>Novipirellula</taxon>
    </lineage>
</organism>
<accession>M5RAL3</accession>